<organism evidence="2 3">
    <name type="scientific">Veillonella absiana</name>
    <dbReference type="NCBI Taxonomy" id="3079305"/>
    <lineage>
        <taxon>Bacteria</taxon>
        <taxon>Bacillati</taxon>
        <taxon>Bacillota</taxon>
        <taxon>Negativicutes</taxon>
        <taxon>Veillonellales</taxon>
        <taxon>Veillonellaceae</taxon>
        <taxon>Veillonella</taxon>
    </lineage>
</organism>
<accession>A0ABU3Z8E5</accession>
<comment type="caution">
    <text evidence="2">The sequence shown here is derived from an EMBL/GenBank/DDBJ whole genome shotgun (WGS) entry which is preliminary data.</text>
</comment>
<gene>
    <name evidence="2" type="ORF">RVY80_04890</name>
</gene>
<dbReference type="Pfam" id="PF12822">
    <property type="entry name" value="ECF_trnsprt"/>
    <property type="match status" value="1"/>
</dbReference>
<feature type="transmembrane region" description="Helical" evidence="1">
    <location>
        <begin position="101"/>
        <end position="123"/>
    </location>
</feature>
<dbReference type="InterPro" id="IPR024529">
    <property type="entry name" value="ECF_trnsprt_substrate-spec"/>
</dbReference>
<keyword evidence="1" id="KW-1133">Transmembrane helix</keyword>
<dbReference type="Proteomes" id="UP001272515">
    <property type="component" value="Unassembled WGS sequence"/>
</dbReference>
<protein>
    <submittedName>
        <fullName evidence="2">ECF transporter S component</fullName>
    </submittedName>
</protein>
<feature type="transmembrane region" description="Helical" evidence="1">
    <location>
        <begin position="62"/>
        <end position="89"/>
    </location>
</feature>
<keyword evidence="3" id="KW-1185">Reference proteome</keyword>
<dbReference type="RefSeq" id="WP_295189954.1">
    <property type="nucleotide sequence ID" value="NZ_JAWJZA010000004.1"/>
</dbReference>
<feature type="transmembrane region" description="Helical" evidence="1">
    <location>
        <begin position="189"/>
        <end position="207"/>
    </location>
</feature>
<dbReference type="Gene3D" id="1.10.1760.20">
    <property type="match status" value="1"/>
</dbReference>
<keyword evidence="1" id="KW-0812">Transmembrane</keyword>
<name>A0ABU3Z8E5_9FIRM</name>
<keyword evidence="1" id="KW-0472">Membrane</keyword>
<evidence type="ECO:0000313" key="3">
    <source>
        <dbReference type="Proteomes" id="UP001272515"/>
    </source>
</evidence>
<proteinExistence type="predicted"/>
<evidence type="ECO:0000313" key="2">
    <source>
        <dbReference type="EMBL" id="MDV5088183.1"/>
    </source>
</evidence>
<dbReference type="EMBL" id="JAWJZB010000005">
    <property type="protein sequence ID" value="MDV5088183.1"/>
    <property type="molecule type" value="Genomic_DNA"/>
</dbReference>
<reference evidence="2 3" key="1">
    <citation type="submission" date="2023-10" db="EMBL/GenBank/DDBJ databases">
        <title>Veillonella sp. nov., isolated from a pig farm feces dump.</title>
        <authorList>
            <person name="Chang Y.-H."/>
        </authorList>
    </citation>
    <scope>NUCLEOTIDE SEQUENCE [LARGE SCALE GENOMIC DNA]</scope>
    <source>
        <strain evidence="2 3">YH-vei2233</strain>
    </source>
</reference>
<sequence length="210" mass="22771">MDRTVLNQEEVKKVKSEKKKDSKFSLRELTIIGLLAAITVILGISGYGLIPIGPINVTTLHVPTLIGALVEGPKVGAFVGLIFGVYSFWQNMTAPTLLSPVFINPIISVLPRIIFPVLAWIIYKCIPMKSQGPRFIIAAFLGTVLHTTMVMGLIYIMYADLFANALKMSHENVGIGILTLAVTHGIPEAIFAGVIVTPVALALYKALRKS</sequence>
<feature type="transmembrane region" description="Helical" evidence="1">
    <location>
        <begin position="29"/>
        <end position="50"/>
    </location>
</feature>
<feature type="transmembrane region" description="Helical" evidence="1">
    <location>
        <begin position="135"/>
        <end position="158"/>
    </location>
</feature>
<evidence type="ECO:0000256" key="1">
    <source>
        <dbReference type="SAM" id="Phobius"/>
    </source>
</evidence>